<evidence type="ECO:0000313" key="2">
    <source>
        <dbReference type="EMBL" id="RIW16348.1"/>
    </source>
</evidence>
<feature type="signal peptide" evidence="1">
    <location>
        <begin position="1"/>
        <end position="19"/>
    </location>
</feature>
<dbReference type="OrthoDB" id="823781at2"/>
<sequence length="164" mass="18623">MKIYLTVLGLLIFIFQVQAQQEVSIFKQGVQGCYSDYYIEFHNRGASQPKDGEYEVVISVIQNNQSECYMGKATIQGGKLVRPVYIQKTDGTYSTLTRMFKDFDQTWLAQQDPQTLNEITDGMSALFVSQEQYRVRLFFPSLINTNSVVNKKAPPAGDLLKKGN</sequence>
<protein>
    <submittedName>
        <fullName evidence="2">Uncharacterized protein</fullName>
    </submittedName>
</protein>
<reference evidence="2 3" key="1">
    <citation type="submission" date="2018-09" db="EMBL/GenBank/DDBJ databases">
        <authorList>
            <person name="Wang X."/>
            <person name="Du Z."/>
        </authorList>
    </citation>
    <scope>NUCLEOTIDE SEQUENCE [LARGE SCALE GENOMIC DNA]</scope>
    <source>
        <strain evidence="2 3">N3</strain>
    </source>
</reference>
<dbReference type="RefSeq" id="WP_119477203.1">
    <property type="nucleotide sequence ID" value="NZ_QXML01000003.1"/>
</dbReference>
<comment type="caution">
    <text evidence="2">The sequence shown here is derived from an EMBL/GenBank/DDBJ whole genome shotgun (WGS) entry which is preliminary data.</text>
</comment>
<organism evidence="2 3">
    <name type="scientific">Algoriphagus lacus</name>
    <dbReference type="NCBI Taxonomy" id="2056311"/>
    <lineage>
        <taxon>Bacteria</taxon>
        <taxon>Pseudomonadati</taxon>
        <taxon>Bacteroidota</taxon>
        <taxon>Cytophagia</taxon>
        <taxon>Cytophagales</taxon>
        <taxon>Cyclobacteriaceae</taxon>
        <taxon>Algoriphagus</taxon>
    </lineage>
</organism>
<evidence type="ECO:0000256" key="1">
    <source>
        <dbReference type="SAM" id="SignalP"/>
    </source>
</evidence>
<accession>A0A418PTF0</accession>
<dbReference type="EMBL" id="QXML01000003">
    <property type="protein sequence ID" value="RIW16348.1"/>
    <property type="molecule type" value="Genomic_DNA"/>
</dbReference>
<name>A0A418PTF0_9BACT</name>
<keyword evidence="3" id="KW-1185">Reference proteome</keyword>
<evidence type="ECO:0000313" key="3">
    <source>
        <dbReference type="Proteomes" id="UP000283522"/>
    </source>
</evidence>
<dbReference type="AlphaFoldDB" id="A0A418PTF0"/>
<feature type="chain" id="PRO_5019528980" evidence="1">
    <location>
        <begin position="20"/>
        <end position="164"/>
    </location>
</feature>
<keyword evidence="1" id="KW-0732">Signal</keyword>
<dbReference type="Proteomes" id="UP000283522">
    <property type="component" value="Unassembled WGS sequence"/>
</dbReference>
<proteinExistence type="predicted"/>
<gene>
    <name evidence="2" type="ORF">D0X99_08265</name>
</gene>